<protein>
    <submittedName>
        <fullName evidence="1">Uncharacterized protein</fullName>
    </submittedName>
</protein>
<dbReference type="EMBL" id="BK015870">
    <property type="protein sequence ID" value="DAD70836.1"/>
    <property type="molecule type" value="Genomic_DNA"/>
</dbReference>
<sequence length="33" mass="3612">MNIELPFLDGATDLFLCKALCSFTVSDSRSGFL</sequence>
<accession>A0A8S5LL52</accession>
<organism evidence="1">
    <name type="scientific">Siphoviridae sp. ctKcB20</name>
    <dbReference type="NCBI Taxonomy" id="2827568"/>
    <lineage>
        <taxon>Viruses</taxon>
        <taxon>Duplodnaviria</taxon>
        <taxon>Heunggongvirae</taxon>
        <taxon>Uroviricota</taxon>
        <taxon>Caudoviricetes</taxon>
    </lineage>
</organism>
<evidence type="ECO:0000313" key="1">
    <source>
        <dbReference type="EMBL" id="DAD70836.1"/>
    </source>
</evidence>
<reference evidence="1" key="1">
    <citation type="journal article" date="2021" name="Proc. Natl. Acad. Sci. U.S.A.">
        <title>A Catalog of Tens of Thousands of Viruses from Human Metagenomes Reveals Hidden Associations with Chronic Diseases.</title>
        <authorList>
            <person name="Tisza M.J."/>
            <person name="Buck C.B."/>
        </authorList>
    </citation>
    <scope>NUCLEOTIDE SEQUENCE</scope>
    <source>
        <strain evidence="1">CtKcB20</strain>
    </source>
</reference>
<proteinExistence type="predicted"/>
<name>A0A8S5LL52_9CAUD</name>